<feature type="compositionally biased region" description="Polar residues" evidence="2">
    <location>
        <begin position="1304"/>
        <end position="1314"/>
    </location>
</feature>
<feature type="region of interest" description="Disordered" evidence="2">
    <location>
        <begin position="556"/>
        <end position="595"/>
    </location>
</feature>
<feature type="compositionally biased region" description="Polar residues" evidence="2">
    <location>
        <begin position="556"/>
        <end position="576"/>
    </location>
</feature>
<dbReference type="EMBL" id="FLRD01000011">
    <property type="protein sequence ID" value="SBT31088.1"/>
    <property type="molecule type" value="Genomic_DNA"/>
</dbReference>
<feature type="compositionally biased region" description="Low complexity" evidence="2">
    <location>
        <begin position="1315"/>
        <end position="1338"/>
    </location>
</feature>
<name>A0A1A8YHR2_PLAOA</name>
<protein>
    <submittedName>
        <fullName evidence="3">Uncharacterized protein</fullName>
    </submittedName>
</protein>
<evidence type="ECO:0000256" key="1">
    <source>
        <dbReference type="SAM" id="Coils"/>
    </source>
</evidence>
<proteinExistence type="predicted"/>
<feature type="coiled-coil region" evidence="1">
    <location>
        <begin position="1746"/>
        <end position="1773"/>
    </location>
</feature>
<dbReference type="Proteomes" id="UP000078555">
    <property type="component" value="Unassembled WGS sequence"/>
</dbReference>
<feature type="compositionally biased region" description="Basic and acidic residues" evidence="2">
    <location>
        <begin position="968"/>
        <end position="986"/>
    </location>
</feature>
<feature type="region of interest" description="Disordered" evidence="2">
    <location>
        <begin position="940"/>
        <end position="986"/>
    </location>
</feature>
<organism evidence="3 4">
    <name type="scientific">Plasmodium ovale wallikeri</name>
    <dbReference type="NCBI Taxonomy" id="864142"/>
    <lineage>
        <taxon>Eukaryota</taxon>
        <taxon>Sar</taxon>
        <taxon>Alveolata</taxon>
        <taxon>Apicomplexa</taxon>
        <taxon>Aconoidasida</taxon>
        <taxon>Haemosporida</taxon>
        <taxon>Plasmodiidae</taxon>
        <taxon>Plasmodium</taxon>
        <taxon>Plasmodium (Plasmodium)</taxon>
    </lineage>
</organism>
<reference evidence="4" key="1">
    <citation type="submission" date="2016-05" db="EMBL/GenBank/DDBJ databases">
        <authorList>
            <person name="Naeem Raeece"/>
        </authorList>
    </citation>
    <scope>NUCLEOTIDE SEQUENCE [LARGE SCALE GENOMIC DNA]</scope>
</reference>
<feature type="region of interest" description="Disordered" evidence="2">
    <location>
        <begin position="1294"/>
        <end position="1348"/>
    </location>
</feature>
<feature type="region of interest" description="Disordered" evidence="2">
    <location>
        <begin position="1856"/>
        <end position="1883"/>
    </location>
</feature>
<keyword evidence="1" id="KW-0175">Coiled coil</keyword>
<feature type="compositionally biased region" description="Basic and acidic residues" evidence="2">
    <location>
        <begin position="585"/>
        <end position="595"/>
    </location>
</feature>
<sequence>MKTYIFVYNLFSHEFRVHSKWKRYVDDAFDLTLQNLHTRKNSEGRGGAKSNEISCRGGTTCKQKGEYNFENDSGTISSKLPFDIVGSVQKFEPFNEFKYSLQHKYERNKFSYANDFACYLKCEKNEDYAQFNDNYKRKFINDLIEFYNTLKIKDLEENTNYGGFARHDEDHTPNEKGNDERSIFKKNASSSDENEFNNHYADKSPLKEDKYISNGEKDVELSKMRLREMSHAYPSLSIKKHGNKNSEKACITRYAKNGGSNKNRQFFVQMRQNSNDDLKKSEQKNVEKNINGATHNREITKFKENACVYQNKAFTSVLRKYRNVEINSQKNVKKCNDLNEFSKRSAYMEKEKSVSNRGRSCTDIVHIIPKHVACFPHNKRDTSTCRGKKDLIRYSSEVFDNTKYFNKFHQWVSDDQTFSFDHKCFGKVNIGKETVKSRKGNKTKIELKKGNIKKKHDTSIECNSNKGFKHIIHSVNRKVDVHIDIAGNTRLEDIWKHREDEKARYKLSGVKLDSGDAPASLVEHEGDVKMSRNDKYGSVRGIKDICKDLENTAQVKSDVNKMSSGPQKKGPYTNNPSEKRKKCSKKAEEKSKKKVLEKSKMEIKKCWTESSAEEDRIFPSEGQKRKATKLKDNFNAYTSKKEMVENENLKKKKKISIKGNTNWDFYYHISDSVKVKSAHQWKSPKLARVGVYSRNSNSISSIGSRRGGLRKWSYGGNNLRSSKECVRRYRGNSSEKNGEEIKSINPKMFKNIKSYEENFCIFKHNISQEAIVLNSQWDDEKREREKGHPNNYPVYCDKIDKLKDDKNSTNEKCNIYYNNESCMYAREKYACIGNTYNGNVNKSEYTHGIRNDAVNDYVEGDEEKECKGVDSSNPSTSSVIDHNRREGCDLNFYNKRNSCSANKQYRYWQNIEQIYEYYYNDERQADGGFRGICNTPRENNGGVVNENGSSHRENSVSGNSVSGNSDRGNSDRGNSDRGNIDREHNDVHLDNLESIRSSEDKAHVGELLDDRVSLNGIVRGVWNNSYSTEYTQCDAIEREYMRESICKMLKGKNCDDEIKNLLNLFFKHMKMHRKCGESSYLRDGKRTKEVKKKILKRERRKRYYKIEGKKKQEHIGNPDNDGKWSKKWEKLYLDRIPNSMPLTKLIIRNFEENERNDNKGATVRYRVELTGLKNPVTVKQDIEKEKYLFSRIENIYNFCNLDKDEREEKCYNNIVNGHIPFPNMKLGCLKEPSAAEFVAFNSTRAEEKKNIPLNRNTELTNSEKSKSMFFSPITDIKNVEMGTIKKTSNKIANKTGNKIDSKTGNKVANETGIKNGNNNGDRNGNNNGDRSGNNNCDRNGNKTGKKSYLPRRILHNKLFKEYGGKHNYVAKMVSAKKGEVSSPFLGKKDSSKCDDNKSSLVLNGKEKKNGNGLTRTKVFSPLVTHKLERRDIKSKCTRFEDNIILTNFKEYVEKRRNSREMETKEGVFENEKRIWKSREDMNGMSYAKSLSAKVIEEKKGQNFILKSYTIPKEEEEIYRGKNASRYKELFADKGLKCWFKKVGSREKEDIQRVSTNKSVHTGRFSKKKDINSCHEECVMEGKDEVTSRQGRDALGSRDKCRNHCAHVEEIGDSIKEGFIHAEEEPCKEGENNDSKILRSKNDKCLVDGNVSKKGSSSDEEKSKANILRDGVKTFFGKENEKRIDIEGNCIRKEGNVVNRKTKSTDINNNMEVKNANFYNEDNKYMFKKNSVRLIKRLYTHERNNLKEEGRIEKEHIEDKIENLSNEIKKDIATLSKGEKKNIYKLKRKEGNKCNFVSKNADEIEKKKKKFNLDLIIPSKIAEMQGGKMKRSSAFYKNASKLDSKKGKMEGANKVISKNNKKGNTNSSIMVTEGNSSKSHRGSIDITEKKKEEEMLSTLSVRSNICICSNNNGIPGENTWGNVRRSLTSSNCNVSYGKTGCNLIDFNSIKKADIKIGKPVFKREKIKGKNVNYIDIKSLRCSKSTLHFLVEKKYLEGVISDVKEDKNQVLKKNKDLKETSEIDQFSYLGKNDDGKKQPYFFLNTLFNGKKKKKNSGTITANTTTTHEAETRELFTIPQIRANKIPSISSASAKKPNNFEKPTINEKNERAFNSPQITQKSESLTDKLRNIVRVKRELDIHDNNIIAFFSSEMESLQQMGCRTGGETEEQMGENIGEVVDEQRSDKIDGPISERNNEERGVPIPEKNGGKRKIFECLLTIKINIITVFLQDSQIKRVNMKGNFNIKVTIYSSNNIKTIENNCKTETFPCYFTSHMNGIGLSADAFKKVDVICGGESKEFFKLVISCRREKAFLKKELIRIYSRTFEAPVELKTYNLSRNKKYASETSGSNDDLYEMNGITCACNT</sequence>
<evidence type="ECO:0000313" key="3">
    <source>
        <dbReference type="EMBL" id="SBT31088.1"/>
    </source>
</evidence>
<keyword evidence="4" id="KW-1185">Reference proteome</keyword>
<accession>A0A1A8YHR2</accession>
<gene>
    <name evidence="3" type="ORF">POVWA1_005410</name>
</gene>
<evidence type="ECO:0000313" key="4">
    <source>
        <dbReference type="Proteomes" id="UP000078555"/>
    </source>
</evidence>
<feature type="compositionally biased region" description="Low complexity" evidence="2">
    <location>
        <begin position="955"/>
        <end position="967"/>
    </location>
</feature>
<evidence type="ECO:0000256" key="2">
    <source>
        <dbReference type="SAM" id="MobiDB-lite"/>
    </source>
</evidence>